<evidence type="ECO:0000259" key="6">
    <source>
        <dbReference type="Pfam" id="PF01029"/>
    </source>
</evidence>
<dbReference type="GO" id="GO:0031564">
    <property type="term" value="P:transcription antitermination"/>
    <property type="evidence" value="ECO:0007669"/>
    <property type="project" value="UniProtKB-KW"/>
</dbReference>
<proteinExistence type="inferred from homology"/>
<organism evidence="7 8">
    <name type="scientific">Robiginitalea biformata (strain ATCC BAA-864 / DSM 15991 / KCTC 12146 / HTCC2501)</name>
    <dbReference type="NCBI Taxonomy" id="313596"/>
    <lineage>
        <taxon>Bacteria</taxon>
        <taxon>Pseudomonadati</taxon>
        <taxon>Bacteroidota</taxon>
        <taxon>Flavobacteriia</taxon>
        <taxon>Flavobacteriales</taxon>
        <taxon>Flavobacteriaceae</taxon>
        <taxon>Robiginitalea</taxon>
    </lineage>
</organism>
<dbReference type="GO" id="GO:0005829">
    <property type="term" value="C:cytosol"/>
    <property type="evidence" value="ECO:0007669"/>
    <property type="project" value="TreeGrafter"/>
</dbReference>
<dbReference type="Gene3D" id="1.10.940.10">
    <property type="entry name" value="NusB-like"/>
    <property type="match status" value="1"/>
</dbReference>
<feature type="domain" description="NusB/RsmB/TIM44" evidence="6">
    <location>
        <begin position="257"/>
        <end position="350"/>
    </location>
</feature>
<name>A4CML6_ROBBH</name>
<dbReference type="GO" id="GO:0006353">
    <property type="term" value="P:DNA-templated transcription termination"/>
    <property type="evidence" value="ECO:0007669"/>
    <property type="project" value="InterPro"/>
</dbReference>
<dbReference type="PANTHER" id="PTHR11078:SF3">
    <property type="entry name" value="ANTITERMINATION NUSB DOMAIN-CONTAINING PROTEIN"/>
    <property type="match status" value="1"/>
</dbReference>
<dbReference type="GO" id="GO:0003723">
    <property type="term" value="F:RNA binding"/>
    <property type="evidence" value="ECO:0007669"/>
    <property type="project" value="UniProtKB-KW"/>
</dbReference>
<evidence type="ECO:0000256" key="3">
    <source>
        <dbReference type="ARBA" id="ARBA00022884"/>
    </source>
</evidence>
<gene>
    <name evidence="7" type="ordered locus">RB2501_11297</name>
</gene>
<evidence type="ECO:0000313" key="7">
    <source>
        <dbReference type="EMBL" id="EAR14908.1"/>
    </source>
</evidence>
<accession>A4CML6</accession>
<keyword evidence="4" id="KW-0805">Transcription regulation</keyword>
<dbReference type="InterPro" id="IPR006027">
    <property type="entry name" value="NusB_RsmB_TIM44"/>
</dbReference>
<dbReference type="NCBIfam" id="TIGR01951">
    <property type="entry name" value="nusB"/>
    <property type="match status" value="1"/>
</dbReference>
<dbReference type="InterPro" id="IPR011605">
    <property type="entry name" value="NusB_fam"/>
</dbReference>
<evidence type="ECO:0000256" key="2">
    <source>
        <dbReference type="ARBA" id="ARBA00022814"/>
    </source>
</evidence>
<comment type="similarity">
    <text evidence="1">Belongs to the NusB family.</text>
</comment>
<sequence length="366" mass="41749">MVAGCGESSSLRTKIADWFGWLCYKYDKKPEGVAQLGCNAYFCPKIFSKVLYMLTRRQIRVKVMQSIYALTLSRDGSAETQEKFLKKSIGQTFTLYVVMLALLREIHQMALSRSDKGRKKYLKEDASGHPGPQALAANQFLEYLSGHAGLASAIDKRKLRQWYLNEEYVKIVYRQLTESPEYASYAASSSTWEGDRAFALTIFREFIAPNDKIYDFLEDEGITWVDDIPLVNTFIVKHLGKLHQGAPESYLLPALLKNSEDMEFAMDLLRKTLNKNAALEAEIEGKTPNWDKERIAEIDGILLKMGIAELLYFPSIPERVTINEYLEIAKEYSTPKSSIFINGILDKLIREYREAGRLKKTGRGLM</sequence>
<dbReference type="AlphaFoldDB" id="A4CML6"/>
<dbReference type="eggNOG" id="COG0781">
    <property type="taxonomic scope" value="Bacteria"/>
</dbReference>
<evidence type="ECO:0000256" key="1">
    <source>
        <dbReference type="ARBA" id="ARBA00005952"/>
    </source>
</evidence>
<evidence type="ECO:0000256" key="5">
    <source>
        <dbReference type="ARBA" id="ARBA00023163"/>
    </source>
</evidence>
<keyword evidence="2" id="KW-0889">Transcription antitermination</keyword>
<keyword evidence="8" id="KW-1185">Reference proteome</keyword>
<evidence type="ECO:0000313" key="8">
    <source>
        <dbReference type="Proteomes" id="UP000009049"/>
    </source>
</evidence>
<keyword evidence="5" id="KW-0804">Transcription</keyword>
<dbReference type="PANTHER" id="PTHR11078">
    <property type="entry name" value="N UTILIZATION SUBSTANCE PROTEIN B-RELATED"/>
    <property type="match status" value="1"/>
</dbReference>
<dbReference type="Proteomes" id="UP000009049">
    <property type="component" value="Chromosome"/>
</dbReference>
<protein>
    <submittedName>
        <fullName evidence="7">NusB family protein</fullName>
    </submittedName>
</protein>
<dbReference type="STRING" id="313596.RB2501_11297"/>
<dbReference type="HOGENOM" id="CLU_058797_0_0_10"/>
<dbReference type="EMBL" id="CP001712">
    <property type="protein sequence ID" value="EAR14908.1"/>
    <property type="molecule type" value="Genomic_DNA"/>
</dbReference>
<dbReference type="SUPFAM" id="SSF48013">
    <property type="entry name" value="NusB-like"/>
    <property type="match status" value="1"/>
</dbReference>
<reference evidence="7 8" key="1">
    <citation type="journal article" date="2009" name="J. Bacteriol.">
        <title>Complete genome sequence of Robiginitalea biformata HTCC2501.</title>
        <authorList>
            <person name="Oh H.M."/>
            <person name="Giovannoni S.J."/>
            <person name="Lee K."/>
            <person name="Ferriera S."/>
            <person name="Johnson J."/>
            <person name="Cho J.C."/>
        </authorList>
    </citation>
    <scope>NUCLEOTIDE SEQUENCE [LARGE SCALE GENOMIC DNA]</scope>
    <source>
        <strain evidence="8">ATCC BAA-864 / HTCC2501 / KCTC 12146</strain>
    </source>
</reference>
<dbReference type="KEGG" id="rbi:RB2501_11297"/>
<dbReference type="InterPro" id="IPR035926">
    <property type="entry name" value="NusB-like_sf"/>
</dbReference>
<dbReference type="Pfam" id="PF01029">
    <property type="entry name" value="NusB"/>
    <property type="match status" value="1"/>
</dbReference>
<evidence type="ECO:0000256" key="4">
    <source>
        <dbReference type="ARBA" id="ARBA00023015"/>
    </source>
</evidence>
<keyword evidence="3" id="KW-0694">RNA-binding</keyword>